<dbReference type="RefSeq" id="WP_069948537.1">
    <property type="nucleotide sequence ID" value="NZ_CP014143.1"/>
</dbReference>
<accession>A0A1C9WC31</accession>
<keyword evidence="1" id="KW-0732">Signal</keyword>
<keyword evidence="3" id="KW-1185">Reference proteome</keyword>
<evidence type="ECO:0000256" key="1">
    <source>
        <dbReference type="SAM" id="SignalP"/>
    </source>
</evidence>
<evidence type="ECO:0000313" key="3">
    <source>
        <dbReference type="Proteomes" id="UP000095672"/>
    </source>
</evidence>
<proteinExistence type="predicted"/>
<dbReference type="OrthoDB" id="5741556at2"/>
<dbReference type="PROSITE" id="PS51257">
    <property type="entry name" value="PROKAR_LIPOPROTEIN"/>
    <property type="match status" value="1"/>
</dbReference>
<feature type="chain" id="PRO_5008895694" evidence="1">
    <location>
        <begin position="22"/>
        <end position="93"/>
    </location>
</feature>
<gene>
    <name evidence="2" type="ORF">AUP74_03342</name>
</gene>
<dbReference type="PATRIC" id="fig|1769779.3.peg.3329"/>
<reference evidence="3" key="1">
    <citation type="submission" date="2016-01" db="EMBL/GenBank/DDBJ databases">
        <title>Complete genome sequence of Microbulbifer sp. CCB-MM1, a halophile isolated from Matang Mangrove Forest, Perak.</title>
        <authorList>
            <person name="Moh T.H."/>
            <person name="Dinesh B."/>
            <person name="Lau N.-S."/>
            <person name="Go F."/>
            <person name="Alexander Chong S.-C."/>
        </authorList>
    </citation>
    <scope>NUCLEOTIDE SEQUENCE [LARGE SCALE GENOMIC DNA]</scope>
    <source>
        <strain evidence="3">CCB-MM1</strain>
    </source>
</reference>
<evidence type="ECO:0000313" key="2">
    <source>
        <dbReference type="EMBL" id="AOS98708.1"/>
    </source>
</evidence>
<organism evidence="2 3">
    <name type="scientific">Microbulbifer aggregans</name>
    <dbReference type="NCBI Taxonomy" id="1769779"/>
    <lineage>
        <taxon>Bacteria</taxon>
        <taxon>Pseudomonadati</taxon>
        <taxon>Pseudomonadota</taxon>
        <taxon>Gammaproteobacteria</taxon>
        <taxon>Cellvibrionales</taxon>
        <taxon>Microbulbiferaceae</taxon>
        <taxon>Microbulbifer</taxon>
    </lineage>
</organism>
<name>A0A1C9WC31_9GAMM</name>
<dbReference type="Proteomes" id="UP000095672">
    <property type="component" value="Chromosome"/>
</dbReference>
<protein>
    <submittedName>
        <fullName evidence="2">Lipoprotein</fullName>
    </submittedName>
</protein>
<feature type="signal peptide" evidence="1">
    <location>
        <begin position="1"/>
        <end position="21"/>
    </location>
</feature>
<sequence length="93" mass="9675" precursor="true">MLNHYLKRAGLASLVSATVLAGSLTSGCANMSDTDRRIGTGAGIGAVTGALISGGRPGGTAAGAVLGAGAGWLYDREKKRHYYYDRNGRRVYR</sequence>
<keyword evidence="2" id="KW-0449">Lipoprotein</keyword>
<dbReference type="KEGG" id="micc:AUP74_03342"/>
<dbReference type="AlphaFoldDB" id="A0A1C9WC31"/>
<dbReference type="EMBL" id="CP014143">
    <property type="protein sequence ID" value="AOS98708.1"/>
    <property type="molecule type" value="Genomic_DNA"/>
</dbReference>
<dbReference type="STRING" id="1769779.AUP74_03342"/>